<keyword evidence="2" id="KW-1185">Reference proteome</keyword>
<sequence length="306" mass="34109">MPVLRDILLWVVLGGCCLWTLSFSSAWAVPPTKGYAVCAQGTPGATSPEVSSERTIKPASLTRRFPFFLNLCYEIAGYIDRQPEEQQVALFYRFPPALRMFIAWYLPVDVSTRAFLAGMKPYYQRYPAEAETLRRISAWHVESIIPEMRRQAYYSGLKPDRIRARYDLLSPHEKKVLDLTVGELFPQPLILLDPDRVALTPQAVEFLKQSQSSFTTAQVWVKGGNLPMLTPDSRNLTDGFFALDVPIQRFAGCMCISDSHCPQRGDGVKKDTRCQGGACTPMGAQCSVGLGITDCTGQCLPINQAE</sequence>
<gene>
    <name evidence="1" type="ORF">J8C05_11875</name>
</gene>
<accession>A0ABX8B3G4</accession>
<proteinExistence type="predicted"/>
<reference evidence="1 2" key="1">
    <citation type="submission" date="2021-03" db="EMBL/GenBank/DDBJ databases">
        <title>Genomic and phenotypic characterization of Chloracidobacterium isolates provides evidence for multiple species.</title>
        <authorList>
            <person name="Saini M.K."/>
            <person name="Costas A.M.G."/>
            <person name="Tank M."/>
            <person name="Bryant D.A."/>
        </authorList>
    </citation>
    <scope>NUCLEOTIDE SEQUENCE [LARGE SCALE GENOMIC DNA]</scope>
    <source>
        <strain evidence="1 2">N</strain>
    </source>
</reference>
<protein>
    <submittedName>
        <fullName evidence="1">Uncharacterized protein</fullName>
    </submittedName>
</protein>
<name>A0ABX8B3G4_9BACT</name>
<dbReference type="EMBL" id="CP072643">
    <property type="protein sequence ID" value="QUV95530.1"/>
    <property type="molecule type" value="Genomic_DNA"/>
</dbReference>
<evidence type="ECO:0000313" key="2">
    <source>
        <dbReference type="Proteomes" id="UP000677668"/>
    </source>
</evidence>
<dbReference type="Proteomes" id="UP000677668">
    <property type="component" value="Chromosome 2"/>
</dbReference>
<dbReference type="RefSeq" id="WP_211423751.1">
    <property type="nucleotide sequence ID" value="NZ_CP072643.1"/>
</dbReference>
<evidence type="ECO:0000313" key="1">
    <source>
        <dbReference type="EMBL" id="QUV95530.1"/>
    </source>
</evidence>
<organism evidence="1 2">
    <name type="scientific">Chloracidobacterium sp. N</name>
    <dbReference type="NCBI Taxonomy" id="2821540"/>
    <lineage>
        <taxon>Bacteria</taxon>
        <taxon>Pseudomonadati</taxon>
        <taxon>Acidobacteriota</taxon>
        <taxon>Terriglobia</taxon>
        <taxon>Terriglobales</taxon>
        <taxon>Acidobacteriaceae</taxon>
        <taxon>Chloracidobacterium</taxon>
        <taxon>Chloracidobacterium aggregatum</taxon>
    </lineage>
</organism>